<dbReference type="EMBL" id="CAJOBP010032059">
    <property type="protein sequence ID" value="CAF4674100.1"/>
    <property type="molecule type" value="Genomic_DNA"/>
</dbReference>
<proteinExistence type="predicted"/>
<feature type="non-terminal residue" evidence="1">
    <location>
        <position position="1"/>
    </location>
</feature>
<evidence type="ECO:0000313" key="2">
    <source>
        <dbReference type="Proteomes" id="UP000663873"/>
    </source>
</evidence>
<sequence>CTKPIEMTRSNDSYFSSIIVDGVSYLKAPYPTSFVMKTPTMKIQFATFQPATITSVSILNPNESQITSMIAETDYNVNNSTNLDGLRVNFQPNVDFNTHIIITLKTTMANAIFPKTIQLAIYGCGQPSLPVTKAQIEPVETTTKVNIIGTTIVQSISCLKTNILTRTNMQQFSSPAAPLSDFSRAYANMRGEDLTNAPYIIYMFFNNVICVSDVLVQVTAPGRSTSNVAQIEVSYKTSDGSDLKSPNGSPITLQSPVNNPTVTEIPLRCNIQGINVRILGTADQKPPSFVRLIVDGCYGPLITILPPSNIFTTTPPSSMIVSGSTTGVPRE</sequence>
<organism evidence="1 2">
    <name type="scientific">Rotaria socialis</name>
    <dbReference type="NCBI Taxonomy" id="392032"/>
    <lineage>
        <taxon>Eukaryota</taxon>
        <taxon>Metazoa</taxon>
        <taxon>Spiralia</taxon>
        <taxon>Gnathifera</taxon>
        <taxon>Rotifera</taxon>
        <taxon>Eurotatoria</taxon>
        <taxon>Bdelloidea</taxon>
        <taxon>Philodinida</taxon>
        <taxon>Philodinidae</taxon>
        <taxon>Rotaria</taxon>
    </lineage>
</organism>
<dbReference type="AlphaFoldDB" id="A0A821H3F3"/>
<name>A0A821H3F3_9BILA</name>
<keyword evidence="2" id="KW-1185">Reference proteome</keyword>
<protein>
    <submittedName>
        <fullName evidence="1">Uncharacterized protein</fullName>
    </submittedName>
</protein>
<comment type="caution">
    <text evidence="1">The sequence shown here is derived from an EMBL/GenBank/DDBJ whole genome shotgun (WGS) entry which is preliminary data.</text>
</comment>
<evidence type="ECO:0000313" key="1">
    <source>
        <dbReference type="EMBL" id="CAF4674100.1"/>
    </source>
</evidence>
<reference evidence="1" key="1">
    <citation type="submission" date="2021-02" db="EMBL/GenBank/DDBJ databases">
        <authorList>
            <person name="Nowell W R."/>
        </authorList>
    </citation>
    <scope>NUCLEOTIDE SEQUENCE</scope>
</reference>
<accession>A0A821H3F3</accession>
<dbReference type="Proteomes" id="UP000663873">
    <property type="component" value="Unassembled WGS sequence"/>
</dbReference>
<gene>
    <name evidence="1" type="ORF">UJA718_LOCUS34904</name>
</gene>